<sequence length="194" mass="21846">MSVTPNVFVLANKAKKAIYCYCNAFGGEFHATLPFRSKRTRTLCVVIESPLLNLHNSNNIIAAKNFAERNECNMLRDVGENPLRPGVMVATVTDPFKFVWQLSNSAGINKDGFLCFEDIEIVVIGGDAEMFERFDKECREDVVVVVAYELSKVAIHKCLKYSKNSPGLCLFFPKIYEDMNFKNGLAKDAGKMWL</sequence>
<protein>
    <submittedName>
        <fullName evidence="1">Uncharacterized protein</fullName>
    </submittedName>
</protein>
<dbReference type="PANTHER" id="PTHR34109:SF1">
    <property type="entry name" value="VOC DOMAIN-CONTAINING PROTEIN"/>
    <property type="match status" value="1"/>
</dbReference>
<comment type="caution">
    <text evidence="1">The sequence shown here is derived from an EMBL/GenBank/DDBJ whole genome shotgun (WGS) entry which is preliminary data.</text>
</comment>
<evidence type="ECO:0000313" key="1">
    <source>
        <dbReference type="EMBL" id="PQP99546.1"/>
    </source>
</evidence>
<dbReference type="AlphaFoldDB" id="A0A314Y268"/>
<reference evidence="1 2" key="1">
    <citation type="submission" date="2018-02" db="EMBL/GenBank/DDBJ databases">
        <title>Draft genome of wild Prunus yedoensis var. nudiflora.</title>
        <authorList>
            <person name="Baek S."/>
            <person name="Kim J.-H."/>
            <person name="Choi K."/>
            <person name="Kim G.-B."/>
            <person name="Cho A."/>
            <person name="Jang H."/>
            <person name="Shin C.-H."/>
            <person name="Yu H.-J."/>
            <person name="Mun J.-H."/>
        </authorList>
    </citation>
    <scope>NUCLEOTIDE SEQUENCE [LARGE SCALE GENOMIC DNA]</scope>
    <source>
        <strain evidence="2">cv. Jeju island</strain>
        <tissue evidence="1">Leaf</tissue>
    </source>
</reference>
<name>A0A314Y268_PRUYE</name>
<gene>
    <name evidence="1" type="ORF">Pyn_14537</name>
</gene>
<dbReference type="OrthoDB" id="10371866at2759"/>
<keyword evidence="2" id="KW-1185">Reference proteome</keyword>
<proteinExistence type="predicted"/>
<accession>A0A314Y268</accession>
<organism evidence="1 2">
    <name type="scientific">Prunus yedoensis var. nudiflora</name>
    <dbReference type="NCBI Taxonomy" id="2094558"/>
    <lineage>
        <taxon>Eukaryota</taxon>
        <taxon>Viridiplantae</taxon>
        <taxon>Streptophyta</taxon>
        <taxon>Embryophyta</taxon>
        <taxon>Tracheophyta</taxon>
        <taxon>Spermatophyta</taxon>
        <taxon>Magnoliopsida</taxon>
        <taxon>eudicotyledons</taxon>
        <taxon>Gunneridae</taxon>
        <taxon>Pentapetalae</taxon>
        <taxon>rosids</taxon>
        <taxon>fabids</taxon>
        <taxon>Rosales</taxon>
        <taxon>Rosaceae</taxon>
        <taxon>Amygdaloideae</taxon>
        <taxon>Amygdaleae</taxon>
        <taxon>Prunus</taxon>
    </lineage>
</organism>
<evidence type="ECO:0000313" key="2">
    <source>
        <dbReference type="Proteomes" id="UP000250321"/>
    </source>
</evidence>
<dbReference type="EMBL" id="PJQY01001801">
    <property type="protein sequence ID" value="PQP99546.1"/>
    <property type="molecule type" value="Genomic_DNA"/>
</dbReference>
<dbReference type="Proteomes" id="UP000250321">
    <property type="component" value="Unassembled WGS sequence"/>
</dbReference>
<dbReference type="PANTHER" id="PTHR34109">
    <property type="entry name" value="BNAUNNG04460D PROTEIN-RELATED"/>
    <property type="match status" value="1"/>
</dbReference>